<proteinExistence type="predicted"/>
<reference evidence="3 4" key="1">
    <citation type="submission" date="2014-10" db="EMBL/GenBank/DDBJ databases">
        <title>Draft genome of the hookworm Ancylostoma caninum.</title>
        <authorList>
            <person name="Mitreva M."/>
        </authorList>
    </citation>
    <scope>NUCLEOTIDE SEQUENCE [LARGE SCALE GENOMIC DNA]</scope>
    <source>
        <strain evidence="3 4">Baltimore</strain>
    </source>
</reference>
<dbReference type="OrthoDB" id="5906022at2759"/>
<dbReference type="STRING" id="29170.A0A368F9T5"/>
<keyword evidence="2" id="KW-0732">Signal</keyword>
<feature type="signal peptide" evidence="2">
    <location>
        <begin position="1"/>
        <end position="15"/>
    </location>
</feature>
<accession>A0A368F9T5</accession>
<name>A0A368F9T5_ANCCA</name>
<evidence type="ECO:0000313" key="3">
    <source>
        <dbReference type="EMBL" id="RCN28914.1"/>
    </source>
</evidence>
<comment type="caution">
    <text evidence="3">The sequence shown here is derived from an EMBL/GenBank/DDBJ whole genome shotgun (WGS) entry which is preliminary data.</text>
</comment>
<feature type="chain" id="PRO_5016861287" evidence="2">
    <location>
        <begin position="16"/>
        <end position="123"/>
    </location>
</feature>
<organism evidence="3 4">
    <name type="scientific">Ancylostoma caninum</name>
    <name type="common">Dog hookworm</name>
    <dbReference type="NCBI Taxonomy" id="29170"/>
    <lineage>
        <taxon>Eukaryota</taxon>
        <taxon>Metazoa</taxon>
        <taxon>Ecdysozoa</taxon>
        <taxon>Nematoda</taxon>
        <taxon>Chromadorea</taxon>
        <taxon>Rhabditida</taxon>
        <taxon>Rhabditina</taxon>
        <taxon>Rhabditomorpha</taxon>
        <taxon>Strongyloidea</taxon>
        <taxon>Ancylostomatidae</taxon>
        <taxon>Ancylostomatinae</taxon>
        <taxon>Ancylostoma</taxon>
    </lineage>
</organism>
<feature type="non-terminal residue" evidence="3">
    <location>
        <position position="123"/>
    </location>
</feature>
<dbReference type="AlphaFoldDB" id="A0A368F9T5"/>
<evidence type="ECO:0000313" key="4">
    <source>
        <dbReference type="Proteomes" id="UP000252519"/>
    </source>
</evidence>
<protein>
    <submittedName>
        <fullName evidence="3">Uncharacterized protein</fullName>
    </submittedName>
</protein>
<evidence type="ECO:0000256" key="1">
    <source>
        <dbReference type="SAM" id="MobiDB-lite"/>
    </source>
</evidence>
<feature type="region of interest" description="Disordered" evidence="1">
    <location>
        <begin position="61"/>
        <end position="82"/>
    </location>
</feature>
<keyword evidence="4" id="KW-1185">Reference proteome</keyword>
<sequence length="123" mass="13063">MRWLLLSVFVVLIDAQESGYVSSASAAAYKTGAKTGQELSKVSGDANRFRAQEALLIEDDPLSGYGREGAGGKTKPNRGESESIFSVEPVGVRYKVDSATSELTKEVAYAKKPPVAPPRAKVG</sequence>
<dbReference type="Proteomes" id="UP000252519">
    <property type="component" value="Unassembled WGS sequence"/>
</dbReference>
<dbReference type="EMBL" id="JOJR01002239">
    <property type="protein sequence ID" value="RCN28914.1"/>
    <property type="molecule type" value="Genomic_DNA"/>
</dbReference>
<evidence type="ECO:0000256" key="2">
    <source>
        <dbReference type="SAM" id="SignalP"/>
    </source>
</evidence>
<gene>
    <name evidence="3" type="ORF">ANCCAN_25336</name>
</gene>